<evidence type="ECO:0000313" key="2">
    <source>
        <dbReference type="Proteomes" id="UP000789901"/>
    </source>
</evidence>
<dbReference type="EMBL" id="CAJVQB010003080">
    <property type="protein sequence ID" value="CAG8597011.1"/>
    <property type="molecule type" value="Genomic_DNA"/>
</dbReference>
<dbReference type="InterPro" id="IPR032675">
    <property type="entry name" value="LRR_dom_sf"/>
</dbReference>
<reference evidence="1 2" key="1">
    <citation type="submission" date="2021-06" db="EMBL/GenBank/DDBJ databases">
        <authorList>
            <person name="Kallberg Y."/>
            <person name="Tangrot J."/>
            <person name="Rosling A."/>
        </authorList>
    </citation>
    <scope>NUCLEOTIDE SEQUENCE [LARGE SCALE GENOMIC DNA]</scope>
    <source>
        <strain evidence="1 2">120-4 pot B 10/14</strain>
    </source>
</reference>
<protein>
    <submittedName>
        <fullName evidence="1">27847_t:CDS:1</fullName>
    </submittedName>
</protein>
<accession>A0ABN7UHU0</accession>
<dbReference type="Gene3D" id="3.80.10.10">
    <property type="entry name" value="Ribonuclease Inhibitor"/>
    <property type="match status" value="1"/>
</dbReference>
<keyword evidence="2" id="KW-1185">Reference proteome</keyword>
<organism evidence="1 2">
    <name type="scientific">Gigaspora margarita</name>
    <dbReference type="NCBI Taxonomy" id="4874"/>
    <lineage>
        <taxon>Eukaryota</taxon>
        <taxon>Fungi</taxon>
        <taxon>Fungi incertae sedis</taxon>
        <taxon>Mucoromycota</taxon>
        <taxon>Glomeromycotina</taxon>
        <taxon>Glomeromycetes</taxon>
        <taxon>Diversisporales</taxon>
        <taxon>Gigasporaceae</taxon>
        <taxon>Gigaspora</taxon>
    </lineage>
</organism>
<proteinExistence type="predicted"/>
<evidence type="ECO:0000313" key="1">
    <source>
        <dbReference type="EMBL" id="CAG8597011.1"/>
    </source>
</evidence>
<sequence length="302" mass="34997">MATLQEYLDNKYPIQEEKEQVKEIIIDGTNSNFNSQNTLKEEETKELDGGELNLSEYPNLEVVVIDGDCLKSRLTSLNISNCSKIVILGVSRNQLTHLDLKNCSDLKELYCGKNILTKLILNPQAELEELYIDDNNLSEQDLNVSLTPQDSFYVSWLKNSKQLTPEQVLGNEQQLREEYNKSPQSWLDQNYPDKKAYIYDMYINQQLEETLDCSGYDNLRKISISTQVDSSKFEIKGGSYENWNGKKYETQETKIIPCIPAQEYLDKEYPKEKREEIKELRMDNKGLEGNLDLPDFTNLEEL</sequence>
<gene>
    <name evidence="1" type="ORF">GMARGA_LOCUS6691</name>
</gene>
<name>A0ABN7UHU0_GIGMA</name>
<dbReference type="SUPFAM" id="SSF52058">
    <property type="entry name" value="L domain-like"/>
    <property type="match status" value="1"/>
</dbReference>
<dbReference type="Proteomes" id="UP000789901">
    <property type="component" value="Unassembled WGS sequence"/>
</dbReference>
<comment type="caution">
    <text evidence="1">The sequence shown here is derived from an EMBL/GenBank/DDBJ whole genome shotgun (WGS) entry which is preliminary data.</text>
</comment>